<sequence length="1251" mass="139895">VKALCHRLVKSRKATTCALPSDPSSTSASSDHRSRCLSLIVNLRRRGLLDSAREVTRRVIDGCSSTSEAALFADFAVNNGIELDSLCCGALIRKLTEMGQPESAETFYNQRVLGNGVVPDSSVLDSMVLCLVKLRRFDEARSCLDRVLASGYVPSDNACSLVVNELCNQGHYLEAYLYFEQVKARGSCLRLWCCKRLFKGLCGYGHLDEAVGMLDTLCEMTRMPLPVNLYKSLFYGFCTRGCAAEAEALFDHMEADGYFVDKVMYTCLMREYCKDNDMTMAMRLYSRMVEKGCELDTYIFNTLIHGFVKLGVLDKGRVMFSQMMKKGVRLNVFTYHIMIGSYCKEGNVDYALRLFENSAGGVEGLSRNVHCYTNLISAFHKKGGLDQALGLLMRMLDNGVVPDHITYFVLLKMLPKYHELKYAMVILQAIVDNGCGVISPAVIDDGVENIEVKVESLLEEVAGKNAKLAAKGLAVVTTALCSQRNFTAALSRIKKMVNLGCTPLPFSYNSVIKCLFEEGLIEDLGSLVNLIQEWGFVPDPDTYLIVVNELCKNNDRDAAFAVVDVMEEIGLRPTVAIYSSIIGSLGRQGRVVEAEETFARMLESGIQPDEIAYMIMINAYARNARINEANELVEEVVKLFVRPSSFTYTVLISGFVKTGMIEKGCEYLDKMVEDGLSPNVVLYTSLIGHFLKKGDFKFSFTLFGLMGENEVKHDHVAYITLLSGLWRAMARKRRVFVEPGQEELLRRLLQTNPVASIPSSLCNYRSKSFAMEVIGKVKTSLVPNLYLHNAIITGYCTAGSLDEAYNHLHSMQKEGVVPNQVTFTILMKAHIKAGDVESAIALFEDSECEPDQVMYSTLLKGLCKSERPRDALALMLEMQKDGVYPNRDSYETLLQCLCHSGLTMEAVKVVKDMAALGFWPRSISPTLIMVLLRQHRGLELSASKSFTFFLWIGFLCAGALFSDRMWPEPEAIVVSREASDEWLQLVSEPEDCDSSKVSFLIRRFLKRGSKDSLGEVYKSPDAVQTLDKMISTLEMELATAGAAQESNPSSIVHSFLMISKLPETINTAFSSRKRRDSVLPFECLSVSLSTLYGTGHGLLLGEERKKLEEEKGIVMRFVKGHSATPGGILDRIIQAEESKHGALTNPKKKKLNCFLCIRSYVDCLLTKENLWIQKHTLHKYVNEDVSLGSWFLGFPMLIDEKLQTVSGRSRQATSWDLYISRSDEECSLEVWRRLKCPLGCIFLNKMAEETY</sequence>
<gene>
    <name evidence="5" type="ORF">HID58_001646</name>
</gene>
<feature type="repeat" description="PPR" evidence="3">
    <location>
        <begin position="609"/>
        <end position="643"/>
    </location>
</feature>
<reference evidence="5 6" key="1">
    <citation type="submission" date="2021-05" db="EMBL/GenBank/DDBJ databases">
        <title>Genome Assembly of Synthetic Allotetraploid Brassica napus Reveals Homoeologous Exchanges between Subgenomes.</title>
        <authorList>
            <person name="Davis J.T."/>
        </authorList>
    </citation>
    <scope>NUCLEOTIDE SEQUENCE [LARGE SCALE GENOMIC DNA]</scope>
    <source>
        <strain evidence="6">cv. Da-Ae</strain>
        <tissue evidence="5">Seedling</tissue>
    </source>
</reference>
<organism evidence="5 6">
    <name type="scientific">Brassica napus</name>
    <name type="common">Rape</name>
    <dbReference type="NCBI Taxonomy" id="3708"/>
    <lineage>
        <taxon>Eukaryota</taxon>
        <taxon>Viridiplantae</taxon>
        <taxon>Streptophyta</taxon>
        <taxon>Embryophyta</taxon>
        <taxon>Tracheophyta</taxon>
        <taxon>Spermatophyta</taxon>
        <taxon>Magnoliopsida</taxon>
        <taxon>eudicotyledons</taxon>
        <taxon>Gunneridae</taxon>
        <taxon>Pentapetalae</taxon>
        <taxon>rosids</taxon>
        <taxon>malvids</taxon>
        <taxon>Brassicales</taxon>
        <taxon>Brassicaceae</taxon>
        <taxon>Brassiceae</taxon>
        <taxon>Brassica</taxon>
    </lineage>
</organism>
<name>A0ABQ8EK79_BRANA</name>
<evidence type="ECO:0000259" key="4">
    <source>
        <dbReference type="Pfam" id="PF13334"/>
    </source>
</evidence>
<dbReference type="PROSITE" id="PS51375">
    <property type="entry name" value="PPR"/>
    <property type="match status" value="12"/>
</dbReference>
<dbReference type="Proteomes" id="UP000824890">
    <property type="component" value="Unassembled WGS sequence"/>
</dbReference>
<dbReference type="InterPro" id="IPR002885">
    <property type="entry name" value="PPR_rpt"/>
</dbReference>
<feature type="repeat" description="PPR" evidence="3">
    <location>
        <begin position="644"/>
        <end position="678"/>
    </location>
</feature>
<feature type="repeat" description="PPR" evidence="3">
    <location>
        <begin position="296"/>
        <end position="330"/>
    </location>
</feature>
<keyword evidence="2" id="KW-0677">Repeat</keyword>
<comment type="caution">
    <text evidence="5">The sequence shown here is derived from an EMBL/GenBank/DDBJ whole genome shotgun (WGS) entry which is preliminary data.</text>
</comment>
<protein>
    <recommendedName>
        <fullName evidence="4">DUF4094 domain-containing protein</fullName>
    </recommendedName>
</protein>
<feature type="repeat" description="PPR" evidence="3">
    <location>
        <begin position="261"/>
        <end position="295"/>
    </location>
</feature>
<dbReference type="InterPro" id="IPR050667">
    <property type="entry name" value="PPR-containing_protein"/>
</dbReference>
<dbReference type="NCBIfam" id="TIGR00756">
    <property type="entry name" value="PPR"/>
    <property type="match status" value="9"/>
</dbReference>
<feature type="repeat" description="PPR" evidence="3">
    <location>
        <begin position="331"/>
        <end position="361"/>
    </location>
</feature>
<dbReference type="InterPro" id="IPR011990">
    <property type="entry name" value="TPR-like_helical_dom_sf"/>
</dbReference>
<feature type="repeat" description="PPR" evidence="3">
    <location>
        <begin position="574"/>
        <end position="608"/>
    </location>
</feature>
<dbReference type="Gene3D" id="1.25.40.10">
    <property type="entry name" value="Tetratricopeptide repeat domain"/>
    <property type="match status" value="7"/>
</dbReference>
<evidence type="ECO:0000256" key="3">
    <source>
        <dbReference type="PROSITE-ProRule" id="PRU00708"/>
    </source>
</evidence>
<keyword evidence="6" id="KW-1185">Reference proteome</keyword>
<dbReference type="Pfam" id="PF13812">
    <property type="entry name" value="PPR_3"/>
    <property type="match status" value="2"/>
</dbReference>
<feature type="repeat" description="PPR" evidence="3">
    <location>
        <begin position="784"/>
        <end position="818"/>
    </location>
</feature>
<feature type="repeat" description="PPR" evidence="3">
    <location>
        <begin position="368"/>
        <end position="402"/>
    </location>
</feature>
<dbReference type="Pfam" id="PF01535">
    <property type="entry name" value="PPR"/>
    <property type="match status" value="2"/>
</dbReference>
<feature type="repeat" description="PPR" evidence="3">
    <location>
        <begin position="539"/>
        <end position="573"/>
    </location>
</feature>
<evidence type="ECO:0000256" key="1">
    <source>
        <dbReference type="ARBA" id="ARBA00007626"/>
    </source>
</evidence>
<accession>A0ABQ8EK79</accession>
<proteinExistence type="inferred from homology"/>
<feature type="domain" description="DUF4094" evidence="4">
    <location>
        <begin position="945"/>
        <end position="1040"/>
    </location>
</feature>
<comment type="similarity">
    <text evidence="1">Belongs to the PPR family. P subfamily.</text>
</comment>
<dbReference type="InterPro" id="IPR025298">
    <property type="entry name" value="DUF4094"/>
</dbReference>
<evidence type="ECO:0000313" key="5">
    <source>
        <dbReference type="EMBL" id="KAH0942009.1"/>
    </source>
</evidence>
<evidence type="ECO:0000313" key="6">
    <source>
        <dbReference type="Proteomes" id="UP000824890"/>
    </source>
</evidence>
<feature type="repeat" description="PPR" evidence="3">
    <location>
        <begin position="851"/>
        <end position="885"/>
    </location>
</feature>
<dbReference type="PANTHER" id="PTHR47939">
    <property type="entry name" value="MEMBRANE-ASSOCIATED SALT-INDUCIBLE PROTEIN-LIKE"/>
    <property type="match status" value="1"/>
</dbReference>
<feature type="repeat" description="PPR" evidence="3">
    <location>
        <begin position="120"/>
        <end position="154"/>
    </location>
</feature>
<dbReference type="SUPFAM" id="SSF81901">
    <property type="entry name" value="HCP-like"/>
    <property type="match status" value="1"/>
</dbReference>
<dbReference type="EMBL" id="JAGKQM010000001">
    <property type="protein sequence ID" value="KAH0942009.1"/>
    <property type="molecule type" value="Genomic_DNA"/>
</dbReference>
<feature type="repeat" description="PPR" evidence="3">
    <location>
        <begin position="886"/>
        <end position="920"/>
    </location>
</feature>
<dbReference type="PANTHER" id="PTHR47939:SF13">
    <property type="entry name" value="OS03G0201400 PROTEIN"/>
    <property type="match status" value="1"/>
</dbReference>
<dbReference type="Pfam" id="PF13334">
    <property type="entry name" value="DUF4094"/>
    <property type="match status" value="1"/>
</dbReference>
<dbReference type="Pfam" id="PF13041">
    <property type="entry name" value="PPR_2"/>
    <property type="match status" value="5"/>
</dbReference>
<feature type="non-terminal residue" evidence="5">
    <location>
        <position position="1"/>
    </location>
</feature>
<evidence type="ECO:0000256" key="2">
    <source>
        <dbReference type="ARBA" id="ARBA00022737"/>
    </source>
</evidence>